<dbReference type="InterPro" id="IPR020904">
    <property type="entry name" value="Sc_DH/Rdtase_CS"/>
</dbReference>
<evidence type="ECO:0000256" key="2">
    <source>
        <dbReference type="ARBA" id="ARBA00023002"/>
    </source>
</evidence>
<keyword evidence="2" id="KW-0560">Oxidoreductase</keyword>
<dbReference type="InterPro" id="IPR002347">
    <property type="entry name" value="SDR_fam"/>
</dbReference>
<comment type="similarity">
    <text evidence="1 3">Belongs to the short-chain dehydrogenases/reductases (SDR) family.</text>
</comment>
<dbReference type="EMBL" id="QLMH01000030">
    <property type="protein sequence ID" value="RAK14259.1"/>
    <property type="molecule type" value="Genomic_DNA"/>
</dbReference>
<dbReference type="AlphaFoldDB" id="A0A327Y727"/>
<accession>A0A327Y727</accession>
<dbReference type="Proteomes" id="UP000248555">
    <property type="component" value="Unassembled WGS sequence"/>
</dbReference>
<evidence type="ECO:0000313" key="5">
    <source>
        <dbReference type="EMBL" id="RAK14259.1"/>
    </source>
</evidence>
<evidence type="ECO:0000256" key="3">
    <source>
        <dbReference type="RuleBase" id="RU000363"/>
    </source>
</evidence>
<organism evidence="5 6">
    <name type="scientific">Paranoxybacillus vitaminiphilus</name>
    <dbReference type="NCBI Taxonomy" id="581036"/>
    <lineage>
        <taxon>Bacteria</taxon>
        <taxon>Bacillati</taxon>
        <taxon>Bacillota</taxon>
        <taxon>Bacilli</taxon>
        <taxon>Bacillales</taxon>
        <taxon>Anoxybacillaceae</taxon>
        <taxon>Paranoxybacillus</taxon>
    </lineage>
</organism>
<feature type="domain" description="Ketoreductase" evidence="4">
    <location>
        <begin position="5"/>
        <end position="189"/>
    </location>
</feature>
<protein>
    <submittedName>
        <fullName evidence="5">3-oxoacyl-[acyl-carrier protein] reductase</fullName>
    </submittedName>
</protein>
<dbReference type="InterPro" id="IPR057326">
    <property type="entry name" value="KR_dom"/>
</dbReference>
<dbReference type="PRINTS" id="PR00080">
    <property type="entry name" value="SDRFAMILY"/>
</dbReference>
<reference evidence="5 6" key="1">
    <citation type="submission" date="2018-06" db="EMBL/GenBank/DDBJ databases">
        <title>Genomic Encyclopedia of Type Strains, Phase III (KMG-III): the genomes of soil and plant-associated and newly described type strains.</title>
        <authorList>
            <person name="Whitman W."/>
        </authorList>
    </citation>
    <scope>NUCLEOTIDE SEQUENCE [LARGE SCALE GENOMIC DNA]</scope>
    <source>
        <strain evidence="5 6">CGMCC 1.8979</strain>
    </source>
</reference>
<keyword evidence="6" id="KW-1185">Reference proteome</keyword>
<dbReference type="PROSITE" id="PS00061">
    <property type="entry name" value="ADH_SHORT"/>
    <property type="match status" value="1"/>
</dbReference>
<sequence>MLNDKVVLVTGGGRGIGFAIAKYCLEHGASVVIVDHVLERVQRALSSLTSISERVHGIFESVSYQEGAERIANETVRKFGKIDALINNAAITKDNLLLNMTDDEFNEVIDTNLKGPYFCAKAVLPSMLEQGSGKIVNMIAASGVSGNPGQTNYAASKGGLLAMTLTWSAELKRKNIQVNAVIPAAWTEMSESIPEHVLLKVLGEERLKKLKSRKPSQVAPLIGFLISDAGSKVSGQCFGIAGRELTIWGFARPEITKISSNEEWTYEELCRLVENERLWQKPVSPFL</sequence>
<dbReference type="PANTHER" id="PTHR42760:SF133">
    <property type="entry name" value="3-OXOACYL-[ACYL-CARRIER-PROTEIN] REDUCTASE"/>
    <property type="match status" value="1"/>
</dbReference>
<dbReference type="GO" id="GO:0048038">
    <property type="term" value="F:quinone binding"/>
    <property type="evidence" value="ECO:0007669"/>
    <property type="project" value="TreeGrafter"/>
</dbReference>
<evidence type="ECO:0000313" key="6">
    <source>
        <dbReference type="Proteomes" id="UP000248555"/>
    </source>
</evidence>
<dbReference type="PANTHER" id="PTHR42760">
    <property type="entry name" value="SHORT-CHAIN DEHYDROGENASES/REDUCTASES FAMILY MEMBER"/>
    <property type="match status" value="1"/>
</dbReference>
<dbReference type="RefSeq" id="WP_181502983.1">
    <property type="nucleotide sequence ID" value="NZ_QLMH01000030.1"/>
</dbReference>
<comment type="caution">
    <text evidence="5">The sequence shown here is derived from an EMBL/GenBank/DDBJ whole genome shotgun (WGS) entry which is preliminary data.</text>
</comment>
<proteinExistence type="inferred from homology"/>
<dbReference type="GO" id="GO:0016616">
    <property type="term" value="F:oxidoreductase activity, acting on the CH-OH group of donors, NAD or NADP as acceptor"/>
    <property type="evidence" value="ECO:0007669"/>
    <property type="project" value="TreeGrafter"/>
</dbReference>
<name>A0A327Y727_9BACL</name>
<dbReference type="FunFam" id="3.40.50.720:FF:000173">
    <property type="entry name" value="3-oxoacyl-[acyl-carrier protein] reductase"/>
    <property type="match status" value="1"/>
</dbReference>
<gene>
    <name evidence="5" type="ORF">B0I26_1302</name>
</gene>
<dbReference type="SMART" id="SM00822">
    <property type="entry name" value="PKS_KR"/>
    <property type="match status" value="1"/>
</dbReference>
<dbReference type="Gene3D" id="3.40.50.720">
    <property type="entry name" value="NAD(P)-binding Rossmann-like Domain"/>
    <property type="match status" value="1"/>
</dbReference>
<evidence type="ECO:0000256" key="1">
    <source>
        <dbReference type="ARBA" id="ARBA00006484"/>
    </source>
</evidence>
<dbReference type="InterPro" id="IPR036291">
    <property type="entry name" value="NAD(P)-bd_dom_sf"/>
</dbReference>
<evidence type="ECO:0000259" key="4">
    <source>
        <dbReference type="SMART" id="SM00822"/>
    </source>
</evidence>
<dbReference type="SUPFAM" id="SSF51735">
    <property type="entry name" value="NAD(P)-binding Rossmann-fold domains"/>
    <property type="match status" value="1"/>
</dbReference>
<dbReference type="PRINTS" id="PR00081">
    <property type="entry name" value="GDHRDH"/>
</dbReference>
<dbReference type="GO" id="GO:0006633">
    <property type="term" value="P:fatty acid biosynthetic process"/>
    <property type="evidence" value="ECO:0007669"/>
    <property type="project" value="TreeGrafter"/>
</dbReference>
<dbReference type="Pfam" id="PF00106">
    <property type="entry name" value="adh_short"/>
    <property type="match status" value="1"/>
</dbReference>